<dbReference type="AlphaFoldDB" id="A0A8H9K710"/>
<reference evidence="2" key="2">
    <citation type="submission" date="2019-01" db="EMBL/GenBank/DDBJ databases">
        <authorList>
            <consortium name="NCBI Pathogen Detection Project"/>
        </authorList>
    </citation>
    <scope>NUCLEOTIDE SEQUENCE</scope>
    <source>
        <strain evidence="2">BCW_3452</strain>
    </source>
</reference>
<sequence>MFKTISIEQLVEEEDRSEILSRSNQLIRNIQDLTKNYIDKQNQSSLKFSKILLGALNGNLSVNQKNFVKSRLAGVVAGGSFVGSLAYAAIKGASYVGASQEEAATGMAAFLVSTCVGIYFNSLVDKKAPQRSTIPQPFEEILSENDMDDLLEDPQVMIDALCKLEQDDFEHVVKLTVAHFEKRVDYLNSKVTLDKPNLRRSTI</sequence>
<evidence type="ECO:0000256" key="1">
    <source>
        <dbReference type="SAM" id="Phobius"/>
    </source>
</evidence>
<proteinExistence type="predicted"/>
<keyword evidence="1" id="KW-1133">Transmembrane helix</keyword>
<comment type="caution">
    <text evidence="2">The sequence shown here is derived from an EMBL/GenBank/DDBJ whole genome shotgun (WGS) entry which is preliminary data.</text>
</comment>
<gene>
    <name evidence="2" type="ORF">I7730_01205</name>
</gene>
<evidence type="ECO:0000313" key="3">
    <source>
        <dbReference type="Proteomes" id="UP000863257"/>
    </source>
</evidence>
<organism evidence="2 3">
    <name type="scientific">Vibrio vulnificus</name>
    <dbReference type="NCBI Taxonomy" id="672"/>
    <lineage>
        <taxon>Bacteria</taxon>
        <taxon>Pseudomonadati</taxon>
        <taxon>Pseudomonadota</taxon>
        <taxon>Gammaproteobacteria</taxon>
        <taxon>Vibrionales</taxon>
        <taxon>Vibrionaceae</taxon>
        <taxon>Vibrio</taxon>
    </lineage>
</organism>
<dbReference type="Proteomes" id="UP000863257">
    <property type="component" value="Unassembled WGS sequence"/>
</dbReference>
<feature type="transmembrane region" description="Helical" evidence="1">
    <location>
        <begin position="102"/>
        <end position="124"/>
    </location>
</feature>
<keyword evidence="1" id="KW-0812">Transmembrane</keyword>
<evidence type="ECO:0000313" key="2">
    <source>
        <dbReference type="EMBL" id="HAS8538417.1"/>
    </source>
</evidence>
<name>A0A8H9K710_VIBVL</name>
<protein>
    <submittedName>
        <fullName evidence="2">Uncharacterized protein</fullName>
    </submittedName>
</protein>
<reference evidence="2" key="1">
    <citation type="journal article" date="2018" name="Genome Biol.">
        <title>SKESA: strategic k-mer extension for scrupulous assemblies.</title>
        <authorList>
            <person name="Souvorov A."/>
            <person name="Agarwala R."/>
            <person name="Lipman D.J."/>
        </authorList>
    </citation>
    <scope>NUCLEOTIDE SEQUENCE</scope>
    <source>
        <strain evidence="2">BCW_3452</strain>
    </source>
</reference>
<accession>A0A8H9K710</accession>
<keyword evidence="1" id="KW-0472">Membrane</keyword>
<dbReference type="EMBL" id="DACRBY010000001">
    <property type="protein sequence ID" value="HAS8538417.1"/>
    <property type="molecule type" value="Genomic_DNA"/>
</dbReference>
<feature type="transmembrane region" description="Helical" evidence="1">
    <location>
        <begin position="72"/>
        <end position="90"/>
    </location>
</feature>